<evidence type="ECO:0000256" key="4">
    <source>
        <dbReference type="ARBA" id="ARBA00022833"/>
    </source>
</evidence>
<dbReference type="CDD" id="cd08278">
    <property type="entry name" value="benzyl_alcohol_DH"/>
    <property type="match status" value="1"/>
</dbReference>
<accession>A0A919NYJ5</accession>
<dbReference type="GO" id="GO:0008270">
    <property type="term" value="F:zinc ion binding"/>
    <property type="evidence" value="ECO:0007669"/>
    <property type="project" value="InterPro"/>
</dbReference>
<dbReference type="Proteomes" id="UP000623608">
    <property type="component" value="Unassembled WGS sequence"/>
</dbReference>
<dbReference type="AlphaFoldDB" id="A0A919NYJ5"/>
<keyword evidence="3 6" id="KW-0479">Metal-binding</keyword>
<evidence type="ECO:0000313" key="8">
    <source>
        <dbReference type="EMBL" id="GIF26713.1"/>
    </source>
</evidence>
<feature type="domain" description="Enoyl reductase (ER)" evidence="7">
    <location>
        <begin position="10"/>
        <end position="359"/>
    </location>
</feature>
<dbReference type="PROSITE" id="PS00059">
    <property type="entry name" value="ADH_ZINC"/>
    <property type="match status" value="1"/>
</dbReference>
<dbReference type="PANTHER" id="PTHR43350">
    <property type="entry name" value="NAD-DEPENDENT ALCOHOL DEHYDROGENASE"/>
    <property type="match status" value="1"/>
</dbReference>
<proteinExistence type="inferred from homology"/>
<comment type="similarity">
    <text evidence="2 6">Belongs to the zinc-containing alcohol dehydrogenase family.</text>
</comment>
<sequence>MKTTAAVSTGPAQPFTFQELELDDPRPDEILVRVEAVGLCHTDLAMKGMFPDGVAAVLGHEGAGIVERVGSDVTDVRPGDKVILSYASCGACERCTAGHPAYCVRFQQLNASGARADGSPTLTGPDGPVVGSFFGQSSFARYAVTARRNAVVVDPGVDLTLAASFGCGIQTGAGAVVNVLEPGPDSRLAVFGLGGVGMAAIMAAANLDVGQIIGIDLSDSRRATALKTGATHVLDGADPELLTILRELTGGGATHAFDSTAVPAVIRTAAQGLTSLGTLVVVGIGPDVTLDVGDLMSGGKTVRGCIEGDADPQTFIPQLVEWLLKDRFPMPEIVRTFPFSEINEAVAQAKDGSAIKPVLIMDSGATTWH</sequence>
<dbReference type="InterPro" id="IPR013149">
    <property type="entry name" value="ADH-like_C"/>
</dbReference>
<dbReference type="InterPro" id="IPR036291">
    <property type="entry name" value="NAD(P)-bd_dom_sf"/>
</dbReference>
<dbReference type="Gene3D" id="3.90.180.10">
    <property type="entry name" value="Medium-chain alcohol dehydrogenases, catalytic domain"/>
    <property type="match status" value="1"/>
</dbReference>
<evidence type="ECO:0000256" key="3">
    <source>
        <dbReference type="ARBA" id="ARBA00022723"/>
    </source>
</evidence>
<protein>
    <submittedName>
        <fullName evidence="8">Zinc-containing alcohol dehydrogenase</fullName>
    </submittedName>
</protein>
<dbReference type="Pfam" id="PF00107">
    <property type="entry name" value="ADH_zinc_N"/>
    <property type="match status" value="1"/>
</dbReference>
<evidence type="ECO:0000256" key="1">
    <source>
        <dbReference type="ARBA" id="ARBA00001947"/>
    </source>
</evidence>
<dbReference type="SUPFAM" id="SSF51735">
    <property type="entry name" value="NAD(P)-binding Rossmann-fold domains"/>
    <property type="match status" value="1"/>
</dbReference>
<name>A0A919NYJ5_9ACTN</name>
<dbReference type="Gene3D" id="3.40.50.720">
    <property type="entry name" value="NAD(P)-binding Rossmann-like Domain"/>
    <property type="match status" value="1"/>
</dbReference>
<keyword evidence="4 6" id="KW-0862">Zinc</keyword>
<dbReference type="PANTHER" id="PTHR43350:SF2">
    <property type="entry name" value="GROES-LIKE ZINC-BINDING ALCOHOL DEHYDROGENASE FAMILY PROTEIN"/>
    <property type="match status" value="1"/>
</dbReference>
<keyword evidence="5" id="KW-0560">Oxidoreductase</keyword>
<dbReference type="InterPro" id="IPR020843">
    <property type="entry name" value="ER"/>
</dbReference>
<dbReference type="InterPro" id="IPR013154">
    <property type="entry name" value="ADH-like_N"/>
</dbReference>
<evidence type="ECO:0000256" key="6">
    <source>
        <dbReference type="RuleBase" id="RU361277"/>
    </source>
</evidence>
<dbReference type="GO" id="GO:0016491">
    <property type="term" value="F:oxidoreductase activity"/>
    <property type="evidence" value="ECO:0007669"/>
    <property type="project" value="UniProtKB-KW"/>
</dbReference>
<evidence type="ECO:0000259" key="7">
    <source>
        <dbReference type="SMART" id="SM00829"/>
    </source>
</evidence>
<dbReference type="InterPro" id="IPR011032">
    <property type="entry name" value="GroES-like_sf"/>
</dbReference>
<evidence type="ECO:0000256" key="2">
    <source>
        <dbReference type="ARBA" id="ARBA00008072"/>
    </source>
</evidence>
<dbReference type="RefSeq" id="WP_203814517.1">
    <property type="nucleotide sequence ID" value="NZ_BOMY01000064.1"/>
</dbReference>
<keyword evidence="9" id="KW-1185">Reference proteome</keyword>
<dbReference type="SMART" id="SM00829">
    <property type="entry name" value="PKS_ER"/>
    <property type="match status" value="1"/>
</dbReference>
<organism evidence="8 9">
    <name type="scientific">Paractinoplanes tereljensis</name>
    <dbReference type="NCBI Taxonomy" id="571912"/>
    <lineage>
        <taxon>Bacteria</taxon>
        <taxon>Bacillati</taxon>
        <taxon>Actinomycetota</taxon>
        <taxon>Actinomycetes</taxon>
        <taxon>Micromonosporales</taxon>
        <taxon>Micromonosporaceae</taxon>
        <taxon>Paractinoplanes</taxon>
    </lineage>
</organism>
<evidence type="ECO:0000256" key="5">
    <source>
        <dbReference type="ARBA" id="ARBA00023002"/>
    </source>
</evidence>
<dbReference type="SUPFAM" id="SSF50129">
    <property type="entry name" value="GroES-like"/>
    <property type="match status" value="1"/>
</dbReference>
<reference evidence="8" key="1">
    <citation type="submission" date="2021-01" db="EMBL/GenBank/DDBJ databases">
        <title>Whole genome shotgun sequence of Actinoplanes tereljensis NBRC 105297.</title>
        <authorList>
            <person name="Komaki H."/>
            <person name="Tamura T."/>
        </authorList>
    </citation>
    <scope>NUCLEOTIDE SEQUENCE</scope>
    <source>
        <strain evidence="8">NBRC 105297</strain>
    </source>
</reference>
<comment type="caution">
    <text evidence="8">The sequence shown here is derived from an EMBL/GenBank/DDBJ whole genome shotgun (WGS) entry which is preliminary data.</text>
</comment>
<dbReference type="EMBL" id="BOMY01000064">
    <property type="protein sequence ID" value="GIF26713.1"/>
    <property type="molecule type" value="Genomic_DNA"/>
</dbReference>
<gene>
    <name evidence="8" type="ORF">Ate02nite_94430</name>
</gene>
<dbReference type="InterPro" id="IPR002328">
    <property type="entry name" value="ADH_Zn_CS"/>
</dbReference>
<comment type="cofactor">
    <cofactor evidence="1 6">
        <name>Zn(2+)</name>
        <dbReference type="ChEBI" id="CHEBI:29105"/>
    </cofactor>
</comment>
<evidence type="ECO:0000313" key="9">
    <source>
        <dbReference type="Proteomes" id="UP000623608"/>
    </source>
</evidence>
<dbReference type="Pfam" id="PF08240">
    <property type="entry name" value="ADH_N"/>
    <property type="match status" value="1"/>
</dbReference>